<dbReference type="Proteomes" id="UP000018001">
    <property type="component" value="Unassembled WGS sequence"/>
</dbReference>
<dbReference type="AlphaFoldDB" id="V5G802"/>
<evidence type="ECO:0000259" key="2">
    <source>
        <dbReference type="Pfam" id="PF13449"/>
    </source>
</evidence>
<dbReference type="Pfam" id="PF13449">
    <property type="entry name" value="Phytase-like"/>
    <property type="match status" value="1"/>
</dbReference>
<dbReference type="PANTHER" id="PTHR37957:SF1">
    <property type="entry name" value="PHYTASE-LIKE DOMAIN-CONTAINING PROTEIN"/>
    <property type="match status" value="1"/>
</dbReference>
<proteinExistence type="predicted"/>
<dbReference type="SUPFAM" id="SSF75011">
    <property type="entry name" value="3-carboxy-cis,cis-mucoante lactonizing enzyme"/>
    <property type="match status" value="1"/>
</dbReference>
<dbReference type="InParanoid" id="V5G802"/>
<keyword evidence="4" id="KW-1185">Reference proteome</keyword>
<evidence type="ECO:0000313" key="3">
    <source>
        <dbReference type="EMBL" id="GAD98141.1"/>
    </source>
</evidence>
<dbReference type="EMBL" id="BAUL01000231">
    <property type="protein sequence ID" value="GAD98141.1"/>
    <property type="molecule type" value="Genomic_DNA"/>
</dbReference>
<dbReference type="InterPro" id="IPR027372">
    <property type="entry name" value="Phytase-like_dom"/>
</dbReference>
<comment type="caution">
    <text evidence="3">The sequence shown here is derived from an EMBL/GenBank/DDBJ whole genome shotgun (WGS) entry which is preliminary data.</text>
</comment>
<sequence>MHSFISYLPLFAAVAGSVAALPSKTPVVQSTNCNGHTYVYEEMAGYGFLASDERDRYGDSMSLGSSIALDRKTWSRKGNVYEGILYGLPDRGWNTNGTLNFAGRVYKLHLTLTLNESATVEHPSGPNLKIEYLDSIMLHDPLGHFTTGLDANAHGPYLRYPGFPEVPSARYSGDGFGGAGPGGFQLSLDSEGLALGADGTFWISDEYGPYVYQFSADGHLLQAVSPPDAYIPVRNNSVSFSADSPPIYDPSAEVIPSDNPTGRDNNQGFEGLTLSPDGKKLFVLMQSALNQEGGEKKKQRRHARFAVYDLTEPKPVYSAEYVVPLPFYNNGSKVAAQSEIHYISDTQFLVLARDSNAGHGQKSSQSVYRHADVFDISAATDIKSAANDGFNSTVAPSGTLVPGVTPAQYCSWLDFNVNSQLNRFGMHNGGAQDSHLLNEKWESLALLPVDLDGKNEENEYFLFTFSDNDFITQNGYMNFGRFKYADASGYNLDNQALVFKVKLPKGSNPLV</sequence>
<name>V5G802_BYSSN</name>
<organism evidence="3 4">
    <name type="scientific">Byssochlamys spectabilis (strain No. 5 / NBRC 109023)</name>
    <name type="common">Paecilomyces variotii</name>
    <dbReference type="NCBI Taxonomy" id="1356009"/>
    <lineage>
        <taxon>Eukaryota</taxon>
        <taxon>Fungi</taxon>
        <taxon>Dikarya</taxon>
        <taxon>Ascomycota</taxon>
        <taxon>Pezizomycotina</taxon>
        <taxon>Eurotiomycetes</taxon>
        <taxon>Eurotiomycetidae</taxon>
        <taxon>Eurotiales</taxon>
        <taxon>Thermoascaceae</taxon>
        <taxon>Paecilomyces</taxon>
    </lineage>
</organism>
<accession>V5G802</accession>
<dbReference type="HOGENOM" id="CLU_026803_0_0_1"/>
<keyword evidence="1" id="KW-0732">Signal</keyword>
<dbReference type="OrthoDB" id="425936at2759"/>
<evidence type="ECO:0000313" key="4">
    <source>
        <dbReference type="Proteomes" id="UP000018001"/>
    </source>
</evidence>
<feature type="signal peptide" evidence="1">
    <location>
        <begin position="1"/>
        <end position="20"/>
    </location>
</feature>
<feature type="chain" id="PRO_5004733371" description="Phytase-like domain-containing protein" evidence="1">
    <location>
        <begin position="21"/>
        <end position="511"/>
    </location>
</feature>
<dbReference type="eggNOG" id="ENOG502QPYR">
    <property type="taxonomic scope" value="Eukaryota"/>
</dbReference>
<dbReference type="PANTHER" id="PTHR37957">
    <property type="entry name" value="BLR7070 PROTEIN"/>
    <property type="match status" value="1"/>
</dbReference>
<feature type="domain" description="Phytase-like" evidence="2">
    <location>
        <begin position="184"/>
        <end position="407"/>
    </location>
</feature>
<evidence type="ECO:0000256" key="1">
    <source>
        <dbReference type="SAM" id="SignalP"/>
    </source>
</evidence>
<reference evidence="4" key="1">
    <citation type="journal article" date="2014" name="Genome Announc.">
        <title>Draft genome sequence of the formaldehyde-resistant fungus Byssochlamys spectabilis No. 5 (anamorph Paecilomyces variotii No. 5) (NBRC109023).</title>
        <authorList>
            <person name="Oka T."/>
            <person name="Ekino K."/>
            <person name="Fukuda K."/>
            <person name="Nomura Y."/>
        </authorList>
    </citation>
    <scope>NUCLEOTIDE SEQUENCE [LARGE SCALE GENOMIC DNA]</scope>
    <source>
        <strain evidence="4">No. 5 / NBRC 109023</strain>
    </source>
</reference>
<gene>
    <name evidence="3" type="ORF">PVAR5_6832</name>
</gene>
<protein>
    <recommendedName>
        <fullName evidence="2">Phytase-like domain-containing protein</fullName>
    </recommendedName>
</protein>